<dbReference type="Pfam" id="PF12872">
    <property type="entry name" value="OST-HTH"/>
    <property type="match status" value="1"/>
</dbReference>
<protein>
    <submittedName>
        <fullName evidence="2">Uncharacterized conserved protein, LabA/DUF88 family</fullName>
    </submittedName>
</protein>
<dbReference type="CDD" id="cd11297">
    <property type="entry name" value="PIN_LabA-like_N_1"/>
    <property type="match status" value="1"/>
</dbReference>
<dbReference type="AlphaFoldDB" id="A0A1G8YSJ8"/>
<dbReference type="InterPro" id="IPR041966">
    <property type="entry name" value="LOTUS-like"/>
</dbReference>
<dbReference type="Pfam" id="PF01936">
    <property type="entry name" value="NYN"/>
    <property type="match status" value="1"/>
</dbReference>
<dbReference type="CDD" id="cd10146">
    <property type="entry name" value="LabA_like_C"/>
    <property type="match status" value="1"/>
</dbReference>
<evidence type="ECO:0000259" key="1">
    <source>
        <dbReference type="PROSITE" id="PS51644"/>
    </source>
</evidence>
<dbReference type="InterPro" id="IPR025605">
    <property type="entry name" value="OST-HTH/LOTUS_dom"/>
</dbReference>
<dbReference type="InterPro" id="IPR021139">
    <property type="entry name" value="NYN"/>
</dbReference>
<evidence type="ECO:0000313" key="3">
    <source>
        <dbReference type="Proteomes" id="UP000199328"/>
    </source>
</evidence>
<keyword evidence="3" id="KW-1185">Reference proteome</keyword>
<organism evidence="2 3">
    <name type="scientific">Meinhardsimonia xiamenensis</name>
    <dbReference type="NCBI Taxonomy" id="990712"/>
    <lineage>
        <taxon>Bacteria</taxon>
        <taxon>Pseudomonadati</taxon>
        <taxon>Pseudomonadota</taxon>
        <taxon>Alphaproteobacteria</taxon>
        <taxon>Rhodobacterales</taxon>
        <taxon>Paracoccaceae</taxon>
        <taxon>Meinhardsimonia</taxon>
    </lineage>
</organism>
<evidence type="ECO:0000313" key="2">
    <source>
        <dbReference type="EMBL" id="SDK05761.1"/>
    </source>
</evidence>
<proteinExistence type="predicted"/>
<dbReference type="STRING" id="990712.SAMN05216257_101444"/>
<dbReference type="EMBL" id="FNFV01000001">
    <property type="protein sequence ID" value="SDK05761.1"/>
    <property type="molecule type" value="Genomic_DNA"/>
</dbReference>
<dbReference type="RefSeq" id="WP_092497717.1">
    <property type="nucleotide sequence ID" value="NZ_FNFV01000001.1"/>
</dbReference>
<sequence length="240" mass="26649">MPSRDRPLYAVLIDADNIPAKYAAAILREITSFGEPALRRVYGDWSSGQLRGWSETVRALGLVAHQETANTKGKNASDIGLVIDAMDILHTGRFDGFVLVSSDSDFTALANRIREQGLDVIGIGEAKAPESLRNVCNRFILIENIVDDTDATAERGARARPATAKKPPTEAIPLILAAMGKIEQDDEWYALGQIGQTIMAEHPDFDTRTYGKRKLSDLVRELPRFEMRKEGNQTLIRRRD</sequence>
<dbReference type="Gene3D" id="3.30.420.610">
    <property type="entry name" value="LOTUS domain-like"/>
    <property type="match status" value="1"/>
</dbReference>
<reference evidence="3" key="1">
    <citation type="submission" date="2016-10" db="EMBL/GenBank/DDBJ databases">
        <authorList>
            <person name="Varghese N."/>
            <person name="Submissions S."/>
        </authorList>
    </citation>
    <scope>NUCLEOTIDE SEQUENCE [LARGE SCALE GENOMIC DNA]</scope>
    <source>
        <strain evidence="3">CGMCC 1.10789</strain>
    </source>
</reference>
<name>A0A1G8YSJ8_9RHOB</name>
<dbReference type="PROSITE" id="PS51644">
    <property type="entry name" value="HTH_OST"/>
    <property type="match status" value="1"/>
</dbReference>
<accession>A0A1G8YSJ8</accession>
<dbReference type="PANTHER" id="PTHR35811:SF1">
    <property type="entry name" value="HTH OST-TYPE DOMAIN-CONTAINING PROTEIN"/>
    <property type="match status" value="1"/>
</dbReference>
<dbReference type="PANTHER" id="PTHR35811">
    <property type="entry name" value="SLR1870 PROTEIN"/>
    <property type="match status" value="1"/>
</dbReference>
<gene>
    <name evidence="2" type="ORF">SAMN05216257_101444</name>
</gene>
<dbReference type="Proteomes" id="UP000199328">
    <property type="component" value="Unassembled WGS sequence"/>
</dbReference>
<dbReference type="OrthoDB" id="9783963at2"/>
<dbReference type="Gene3D" id="3.40.50.1010">
    <property type="entry name" value="5'-nuclease"/>
    <property type="match status" value="1"/>
</dbReference>
<feature type="domain" description="HTH OST-type" evidence="1">
    <location>
        <begin position="167"/>
        <end position="240"/>
    </location>
</feature>
<dbReference type="GO" id="GO:0004540">
    <property type="term" value="F:RNA nuclease activity"/>
    <property type="evidence" value="ECO:0007669"/>
    <property type="project" value="InterPro"/>
</dbReference>